<dbReference type="PANTHER" id="PTHR22847:SF728">
    <property type="entry name" value="TRANSCRIPTIONAL REPRESSOR TUP11-RELATED"/>
    <property type="match status" value="1"/>
</dbReference>
<comment type="caution">
    <text evidence="3">The sequence shown here is derived from an EMBL/GenBank/DDBJ whole genome shotgun (WGS) entry which is preliminary data.</text>
</comment>
<dbReference type="AlphaFoldDB" id="X6MZF0"/>
<sequence>MQKPALSVIEGAFQLTRIPSFITYKYTYGVDYVMPIEKARTHKIISRRKDSMLCMKFSSYYYQCHNTNVICSSLADKTIRFWDFKHNKQLQIFTGHTEYVHDIQFSLFNGGRYLCSGSDNNTIRDIKTSKSLHIFNGHEDGIWCIDISPLQTIIKIITIK</sequence>
<organism evidence="3 4">
    <name type="scientific">Reticulomyxa filosa</name>
    <dbReference type="NCBI Taxonomy" id="46433"/>
    <lineage>
        <taxon>Eukaryota</taxon>
        <taxon>Sar</taxon>
        <taxon>Rhizaria</taxon>
        <taxon>Retaria</taxon>
        <taxon>Foraminifera</taxon>
        <taxon>Monothalamids</taxon>
        <taxon>Reticulomyxidae</taxon>
        <taxon>Reticulomyxa</taxon>
    </lineage>
</organism>
<accession>X6MZF0</accession>
<proteinExistence type="predicted"/>
<dbReference type="OrthoDB" id="427795at2759"/>
<name>X6MZF0_RETFI</name>
<evidence type="ECO:0000313" key="4">
    <source>
        <dbReference type="Proteomes" id="UP000023152"/>
    </source>
</evidence>
<evidence type="ECO:0000313" key="3">
    <source>
        <dbReference type="EMBL" id="ETO19028.1"/>
    </source>
</evidence>
<keyword evidence="2" id="KW-0677">Repeat</keyword>
<evidence type="ECO:0000256" key="2">
    <source>
        <dbReference type="ARBA" id="ARBA00022737"/>
    </source>
</evidence>
<keyword evidence="4" id="KW-1185">Reference proteome</keyword>
<dbReference type="Proteomes" id="UP000023152">
    <property type="component" value="Unassembled WGS sequence"/>
</dbReference>
<dbReference type="InterPro" id="IPR036322">
    <property type="entry name" value="WD40_repeat_dom_sf"/>
</dbReference>
<dbReference type="SMART" id="SM00320">
    <property type="entry name" value="WD40"/>
    <property type="match status" value="3"/>
</dbReference>
<reference evidence="3 4" key="1">
    <citation type="journal article" date="2013" name="Curr. Biol.">
        <title>The Genome of the Foraminiferan Reticulomyxa filosa.</title>
        <authorList>
            <person name="Glockner G."/>
            <person name="Hulsmann N."/>
            <person name="Schleicher M."/>
            <person name="Noegel A.A."/>
            <person name="Eichinger L."/>
            <person name="Gallinger C."/>
            <person name="Pawlowski J."/>
            <person name="Sierra R."/>
            <person name="Euteneuer U."/>
            <person name="Pillet L."/>
            <person name="Moustafa A."/>
            <person name="Platzer M."/>
            <person name="Groth M."/>
            <person name="Szafranski K."/>
            <person name="Schliwa M."/>
        </authorList>
    </citation>
    <scope>NUCLEOTIDE SEQUENCE [LARGE SCALE GENOMIC DNA]</scope>
</reference>
<dbReference type="PANTHER" id="PTHR22847">
    <property type="entry name" value="WD40 REPEAT PROTEIN"/>
    <property type="match status" value="1"/>
</dbReference>
<dbReference type="Pfam" id="PF00400">
    <property type="entry name" value="WD40"/>
    <property type="match status" value="2"/>
</dbReference>
<protein>
    <submittedName>
        <fullName evidence="3">Uncharacterized protein</fullName>
    </submittedName>
</protein>
<dbReference type="SUPFAM" id="SSF50978">
    <property type="entry name" value="WD40 repeat-like"/>
    <property type="match status" value="1"/>
</dbReference>
<dbReference type="InterPro" id="IPR001680">
    <property type="entry name" value="WD40_rpt"/>
</dbReference>
<dbReference type="InterPro" id="IPR015943">
    <property type="entry name" value="WD40/YVTN_repeat-like_dom_sf"/>
</dbReference>
<keyword evidence="1" id="KW-0853">WD repeat</keyword>
<gene>
    <name evidence="3" type="ORF">RFI_18210</name>
</gene>
<dbReference type="EMBL" id="ASPP01014126">
    <property type="protein sequence ID" value="ETO19028.1"/>
    <property type="molecule type" value="Genomic_DNA"/>
</dbReference>
<evidence type="ECO:0000256" key="1">
    <source>
        <dbReference type="ARBA" id="ARBA00022574"/>
    </source>
</evidence>
<dbReference type="Gene3D" id="2.130.10.10">
    <property type="entry name" value="YVTN repeat-like/Quinoprotein amine dehydrogenase"/>
    <property type="match status" value="1"/>
</dbReference>